<dbReference type="CDD" id="cd17574">
    <property type="entry name" value="REC_OmpR"/>
    <property type="match status" value="1"/>
</dbReference>
<dbReference type="PROSITE" id="PS51755">
    <property type="entry name" value="OMPR_PHOB"/>
    <property type="match status" value="1"/>
</dbReference>
<protein>
    <submittedName>
        <fullName evidence="10">Response regulator</fullName>
    </submittedName>
</protein>
<keyword evidence="11" id="KW-1185">Reference proteome</keyword>
<evidence type="ECO:0000256" key="7">
    <source>
        <dbReference type="PROSITE-ProRule" id="PRU01091"/>
    </source>
</evidence>
<evidence type="ECO:0000256" key="6">
    <source>
        <dbReference type="PROSITE-ProRule" id="PRU00169"/>
    </source>
</evidence>
<dbReference type="PROSITE" id="PS50110">
    <property type="entry name" value="RESPONSE_REGULATORY"/>
    <property type="match status" value="1"/>
</dbReference>
<evidence type="ECO:0000256" key="2">
    <source>
        <dbReference type="ARBA" id="ARBA00023012"/>
    </source>
</evidence>
<feature type="domain" description="OmpR/PhoB-type" evidence="9">
    <location>
        <begin position="127"/>
        <end position="222"/>
    </location>
</feature>
<evidence type="ECO:0000313" key="11">
    <source>
        <dbReference type="Proteomes" id="UP000431901"/>
    </source>
</evidence>
<evidence type="ECO:0000259" key="8">
    <source>
        <dbReference type="PROSITE" id="PS50110"/>
    </source>
</evidence>
<dbReference type="GO" id="GO:0006355">
    <property type="term" value="P:regulation of DNA-templated transcription"/>
    <property type="evidence" value="ECO:0007669"/>
    <property type="project" value="InterPro"/>
</dbReference>
<dbReference type="InterPro" id="IPR001789">
    <property type="entry name" value="Sig_transdc_resp-reg_receiver"/>
</dbReference>
<dbReference type="SUPFAM" id="SSF52172">
    <property type="entry name" value="CheY-like"/>
    <property type="match status" value="1"/>
</dbReference>
<organism evidence="10 11">
    <name type="scientific">Actinomadura rayongensis</name>
    <dbReference type="NCBI Taxonomy" id="1429076"/>
    <lineage>
        <taxon>Bacteria</taxon>
        <taxon>Bacillati</taxon>
        <taxon>Actinomycetota</taxon>
        <taxon>Actinomycetes</taxon>
        <taxon>Streptosporangiales</taxon>
        <taxon>Thermomonosporaceae</taxon>
        <taxon>Actinomadura</taxon>
    </lineage>
</organism>
<dbReference type="PANTHER" id="PTHR48111:SF1">
    <property type="entry name" value="TWO-COMPONENT RESPONSE REGULATOR ORR33"/>
    <property type="match status" value="1"/>
</dbReference>
<dbReference type="GO" id="GO:0000156">
    <property type="term" value="F:phosphorelay response regulator activity"/>
    <property type="evidence" value="ECO:0007669"/>
    <property type="project" value="TreeGrafter"/>
</dbReference>
<keyword evidence="3" id="KW-0805">Transcription regulation</keyword>
<dbReference type="CDD" id="cd00383">
    <property type="entry name" value="trans_reg_C"/>
    <property type="match status" value="1"/>
</dbReference>
<evidence type="ECO:0000256" key="1">
    <source>
        <dbReference type="ARBA" id="ARBA00022553"/>
    </source>
</evidence>
<keyword evidence="1 6" id="KW-0597">Phosphoprotein</keyword>
<dbReference type="AlphaFoldDB" id="A0A6I4W0H3"/>
<evidence type="ECO:0000313" key="10">
    <source>
        <dbReference type="EMBL" id="MXQ63013.1"/>
    </source>
</evidence>
<dbReference type="InterPro" id="IPR001867">
    <property type="entry name" value="OmpR/PhoB-type_DNA-bd"/>
</dbReference>
<keyword evidence="5" id="KW-0804">Transcription</keyword>
<dbReference type="Proteomes" id="UP000431901">
    <property type="component" value="Unassembled WGS sequence"/>
</dbReference>
<dbReference type="Gene3D" id="3.40.50.2300">
    <property type="match status" value="1"/>
</dbReference>
<keyword evidence="2" id="KW-0902">Two-component regulatory system</keyword>
<dbReference type="Pfam" id="PF00072">
    <property type="entry name" value="Response_reg"/>
    <property type="match status" value="1"/>
</dbReference>
<sequence>MRVLLVDDDSDYRDELIRGLADQGMESMAVDRGREALDHCDAVDVVLLDLNLPDVDGFEVCRLIRTNSSVPVIIVSGRTDEFDRVLSLRMGADDYVVKPCYLRELAARIDAVVRRAKNSWNPLGRNAMVKDLGELQLDFRRRRVTVNGAEVTLTRKEFDLLALLASEPGRTFTRDQIMREVWGYDSIGDTRTLGVHMVGLRRKLGVPDKIETVRGVGFRLLESSCGSVPI</sequence>
<dbReference type="InterPro" id="IPR039420">
    <property type="entry name" value="WalR-like"/>
</dbReference>
<evidence type="ECO:0000256" key="5">
    <source>
        <dbReference type="ARBA" id="ARBA00023163"/>
    </source>
</evidence>
<dbReference type="GO" id="GO:0005829">
    <property type="term" value="C:cytosol"/>
    <property type="evidence" value="ECO:0007669"/>
    <property type="project" value="TreeGrafter"/>
</dbReference>
<dbReference type="SMART" id="SM00862">
    <property type="entry name" value="Trans_reg_C"/>
    <property type="match status" value="1"/>
</dbReference>
<dbReference type="OrthoDB" id="116118at2"/>
<reference evidence="10 11" key="1">
    <citation type="submission" date="2019-12" db="EMBL/GenBank/DDBJ databases">
        <title>Nocardia macrotermitis sp. nov. and Nocardia aurantia sp. nov., isolated from the gut of the fungus growing-termite Macrotermes natalensis.</title>
        <authorList>
            <person name="Christine B."/>
            <person name="Rene B."/>
        </authorList>
    </citation>
    <scope>NUCLEOTIDE SEQUENCE [LARGE SCALE GENOMIC DNA]</scope>
    <source>
        <strain evidence="10 11">DSM 102126</strain>
    </source>
</reference>
<evidence type="ECO:0000256" key="4">
    <source>
        <dbReference type="ARBA" id="ARBA00023125"/>
    </source>
</evidence>
<dbReference type="Pfam" id="PF00486">
    <property type="entry name" value="Trans_reg_C"/>
    <property type="match status" value="1"/>
</dbReference>
<dbReference type="InterPro" id="IPR011006">
    <property type="entry name" value="CheY-like_superfamily"/>
</dbReference>
<dbReference type="GO" id="GO:0000976">
    <property type="term" value="F:transcription cis-regulatory region binding"/>
    <property type="evidence" value="ECO:0007669"/>
    <property type="project" value="TreeGrafter"/>
</dbReference>
<dbReference type="EMBL" id="WUTW01000001">
    <property type="protein sequence ID" value="MXQ63013.1"/>
    <property type="molecule type" value="Genomic_DNA"/>
</dbReference>
<dbReference type="Gene3D" id="1.10.10.10">
    <property type="entry name" value="Winged helix-like DNA-binding domain superfamily/Winged helix DNA-binding domain"/>
    <property type="match status" value="1"/>
</dbReference>
<dbReference type="GO" id="GO:0032993">
    <property type="term" value="C:protein-DNA complex"/>
    <property type="evidence" value="ECO:0007669"/>
    <property type="project" value="TreeGrafter"/>
</dbReference>
<dbReference type="SMART" id="SM00448">
    <property type="entry name" value="REC"/>
    <property type="match status" value="1"/>
</dbReference>
<name>A0A6I4W0H3_9ACTN</name>
<dbReference type="InterPro" id="IPR036388">
    <property type="entry name" value="WH-like_DNA-bd_sf"/>
</dbReference>
<dbReference type="FunFam" id="1.10.10.10:FF:000018">
    <property type="entry name" value="DNA-binding response regulator ResD"/>
    <property type="match status" value="1"/>
</dbReference>
<accession>A0A6I4W0H3</accession>
<gene>
    <name evidence="10" type="ORF">GQ466_03085</name>
</gene>
<feature type="DNA-binding region" description="OmpR/PhoB-type" evidence="7">
    <location>
        <begin position="127"/>
        <end position="222"/>
    </location>
</feature>
<proteinExistence type="predicted"/>
<dbReference type="PANTHER" id="PTHR48111">
    <property type="entry name" value="REGULATOR OF RPOS"/>
    <property type="match status" value="1"/>
</dbReference>
<evidence type="ECO:0000259" key="9">
    <source>
        <dbReference type="PROSITE" id="PS51755"/>
    </source>
</evidence>
<feature type="modified residue" description="4-aspartylphosphate" evidence="6">
    <location>
        <position position="49"/>
    </location>
</feature>
<comment type="caution">
    <text evidence="10">The sequence shown here is derived from an EMBL/GenBank/DDBJ whole genome shotgun (WGS) entry which is preliminary data.</text>
</comment>
<keyword evidence="4 7" id="KW-0238">DNA-binding</keyword>
<dbReference type="RefSeq" id="WP_161101226.1">
    <property type="nucleotide sequence ID" value="NZ_JBHLYI010000002.1"/>
</dbReference>
<evidence type="ECO:0000256" key="3">
    <source>
        <dbReference type="ARBA" id="ARBA00023015"/>
    </source>
</evidence>
<dbReference type="Gene3D" id="6.10.250.690">
    <property type="match status" value="1"/>
</dbReference>
<feature type="domain" description="Response regulatory" evidence="8">
    <location>
        <begin position="2"/>
        <end position="113"/>
    </location>
</feature>